<dbReference type="CDD" id="cd05819">
    <property type="entry name" value="NHL"/>
    <property type="match status" value="1"/>
</dbReference>
<dbReference type="AlphaFoldDB" id="A0AAV2Z066"/>
<protein>
    <submittedName>
        <fullName evidence="4">Uncharacterized protein</fullName>
    </submittedName>
</protein>
<proteinExistence type="predicted"/>
<dbReference type="GO" id="GO:0061630">
    <property type="term" value="F:ubiquitin protein ligase activity"/>
    <property type="evidence" value="ECO:0007669"/>
    <property type="project" value="TreeGrafter"/>
</dbReference>
<dbReference type="GO" id="GO:0043161">
    <property type="term" value="P:proteasome-mediated ubiquitin-dependent protein catabolic process"/>
    <property type="evidence" value="ECO:0007669"/>
    <property type="project" value="TreeGrafter"/>
</dbReference>
<gene>
    <name evidence="4" type="ORF">N0F65_008239</name>
</gene>
<keyword evidence="1" id="KW-0677">Repeat</keyword>
<evidence type="ECO:0000313" key="5">
    <source>
        <dbReference type="Proteomes" id="UP001146120"/>
    </source>
</evidence>
<dbReference type="Gene3D" id="2.120.10.30">
    <property type="entry name" value="TolB, C-terminal domain"/>
    <property type="match status" value="6"/>
</dbReference>
<dbReference type="InterPro" id="IPR001258">
    <property type="entry name" value="NHL_repeat"/>
</dbReference>
<feature type="repeat" description="NHL" evidence="2">
    <location>
        <begin position="228"/>
        <end position="272"/>
    </location>
</feature>
<accession>A0AAV2Z066</accession>
<evidence type="ECO:0000256" key="3">
    <source>
        <dbReference type="SAM" id="Coils"/>
    </source>
</evidence>
<dbReference type="PANTHER" id="PTHR24104:SF25">
    <property type="entry name" value="PROTEIN LIN-41"/>
    <property type="match status" value="1"/>
</dbReference>
<feature type="coiled-coil region" evidence="3">
    <location>
        <begin position="1"/>
        <end position="80"/>
    </location>
</feature>
<dbReference type="InterPro" id="IPR050952">
    <property type="entry name" value="TRIM-NHL_E3_ligases"/>
</dbReference>
<dbReference type="CDD" id="cd22265">
    <property type="entry name" value="UDM1_RNF168"/>
    <property type="match status" value="1"/>
</dbReference>
<reference evidence="4" key="2">
    <citation type="journal article" date="2023" name="Microbiol Resour">
        <title>Decontamination and Annotation of the Draft Genome Sequence of the Oomycete Lagenidium giganteum ARSEF 373.</title>
        <authorList>
            <person name="Morgan W.R."/>
            <person name="Tartar A."/>
        </authorList>
    </citation>
    <scope>NUCLEOTIDE SEQUENCE</scope>
    <source>
        <strain evidence="4">ARSEF 373</strain>
    </source>
</reference>
<organism evidence="4 5">
    <name type="scientific">Lagenidium giganteum</name>
    <dbReference type="NCBI Taxonomy" id="4803"/>
    <lineage>
        <taxon>Eukaryota</taxon>
        <taxon>Sar</taxon>
        <taxon>Stramenopiles</taxon>
        <taxon>Oomycota</taxon>
        <taxon>Peronosporomycetes</taxon>
        <taxon>Pythiales</taxon>
        <taxon>Pythiaceae</taxon>
    </lineage>
</organism>
<keyword evidence="5" id="KW-1185">Reference proteome</keyword>
<dbReference type="InterPro" id="IPR011042">
    <property type="entry name" value="6-blade_b-propeller_TolB-like"/>
</dbReference>
<dbReference type="EMBL" id="DAKRPA010000088">
    <property type="protein sequence ID" value="DAZ99206.1"/>
    <property type="molecule type" value="Genomic_DNA"/>
</dbReference>
<sequence>MATSKANAIAEQRRLRKLENQRLADEARQKQEELRLQQERERQRIEAERIAAEQKRLYELEAIRQKKAAELAHIQKLEKAEEAVIATIERQLRLIGAFCTSEVSLPTVAPELVACVAVLSPAALEKPIPAFDASVVCTADTTGAIHVITIAERRLLFSFVLRHAESNDRIIPSSMAARRRTYVIPSACDASKGRLFVIDLRLLFQQYHTAALSNRHVYCVIDASTACVHAFGESGSSAGQFSTPRNICVDDTANEIYVSDHFNHRIQVLTMTFAVKTNSFTFSRSFGQKGCGRGDLHCPFGLDISLYHVVVCDTGNSRLAIFSKRGAFVLAVGTKGASEGQFCDLRDVRLINVRKRANTRGMPNEVGKISNEQFEIVVADSGNYRVQVLDENGCFLRQLSFLANQDQILYQRKLFGAIHADLLREYMKMKQMPPDLAGNSMTDIYALAERLHPSTPTYANITSKQALLRTDRSRFHHPQSLAFAKAEHELLVVDKDNAKLFVYNADGSRSQWNRLPIANEAGITSIHSSVCINVTINPSKTSASTTQDRLYVSDPLAHRIAVFDLTSRQFLHFIGATTYGDQEQSSNGYLTGELNHPTFLAFYTAAAPDQASLKGPATLLVSDCGNHSISAFNAATGAFIRRIGNGFGHSSGFMDSPQGISVLNNHLLFVIDQRNHRVNVFDLETFNITRSFGKQGTCPGELNFPTGVSVCPALPQTPKCNFGPHRDSKVVVADSGNARIQVFSVTGSVQLVIDVQSTPFEHLLLPLGVFVQQRSGYILVCDSANRCVIIFRNDGQYVSSFGATVEPENRFVRPVDVVIFKRMEIEQLLVCDGIRSDICSFELRDSTSRRDED</sequence>
<comment type="caution">
    <text evidence="4">The sequence shown here is derived from an EMBL/GenBank/DDBJ whole genome shotgun (WGS) entry which is preliminary data.</text>
</comment>
<reference evidence="4" key="1">
    <citation type="submission" date="2022-11" db="EMBL/GenBank/DDBJ databases">
        <authorList>
            <person name="Morgan W.R."/>
            <person name="Tartar A."/>
        </authorList>
    </citation>
    <scope>NUCLEOTIDE SEQUENCE</scope>
    <source>
        <strain evidence="4">ARSEF 373</strain>
    </source>
</reference>
<dbReference type="GO" id="GO:0008270">
    <property type="term" value="F:zinc ion binding"/>
    <property type="evidence" value="ECO:0007669"/>
    <property type="project" value="UniProtKB-KW"/>
</dbReference>
<evidence type="ECO:0000313" key="4">
    <source>
        <dbReference type="EMBL" id="DAZ99206.1"/>
    </source>
</evidence>
<dbReference type="Pfam" id="PF01436">
    <property type="entry name" value="NHL"/>
    <property type="match status" value="1"/>
</dbReference>
<dbReference type="SUPFAM" id="SSF63825">
    <property type="entry name" value="YWTD domain"/>
    <property type="match status" value="1"/>
</dbReference>
<keyword evidence="3" id="KW-0175">Coiled coil</keyword>
<dbReference type="PANTHER" id="PTHR24104">
    <property type="entry name" value="E3 UBIQUITIN-PROTEIN LIGASE NHLRC1-RELATED"/>
    <property type="match status" value="1"/>
</dbReference>
<dbReference type="GO" id="GO:0000209">
    <property type="term" value="P:protein polyubiquitination"/>
    <property type="evidence" value="ECO:0007669"/>
    <property type="project" value="TreeGrafter"/>
</dbReference>
<evidence type="ECO:0000256" key="2">
    <source>
        <dbReference type="PROSITE-ProRule" id="PRU00504"/>
    </source>
</evidence>
<name>A0AAV2Z066_9STRA</name>
<dbReference type="Proteomes" id="UP001146120">
    <property type="component" value="Unassembled WGS sequence"/>
</dbReference>
<evidence type="ECO:0000256" key="1">
    <source>
        <dbReference type="ARBA" id="ARBA00022737"/>
    </source>
</evidence>
<dbReference type="PROSITE" id="PS51125">
    <property type="entry name" value="NHL"/>
    <property type="match status" value="1"/>
</dbReference>
<dbReference type="SUPFAM" id="SSF101898">
    <property type="entry name" value="NHL repeat"/>
    <property type="match status" value="1"/>
</dbReference>